<evidence type="ECO:0000259" key="11">
    <source>
        <dbReference type="Pfam" id="PF13807"/>
    </source>
</evidence>
<dbReference type="InterPro" id="IPR032807">
    <property type="entry name" value="GNVR"/>
</dbReference>
<proteinExistence type="inferred from homology"/>
<dbReference type="NCBIfam" id="TIGR01007">
    <property type="entry name" value="eps_fam"/>
    <property type="match status" value="1"/>
</dbReference>
<dbReference type="Gene3D" id="3.40.50.300">
    <property type="entry name" value="P-loop containing nucleotide triphosphate hydrolases"/>
    <property type="match status" value="1"/>
</dbReference>
<evidence type="ECO:0000256" key="3">
    <source>
        <dbReference type="ARBA" id="ARBA00022679"/>
    </source>
</evidence>
<dbReference type="GO" id="GO:0005886">
    <property type="term" value="C:plasma membrane"/>
    <property type="evidence" value="ECO:0007669"/>
    <property type="project" value="TreeGrafter"/>
</dbReference>
<keyword evidence="13" id="KW-1185">Reference proteome</keyword>
<evidence type="ECO:0000256" key="5">
    <source>
        <dbReference type="ARBA" id="ARBA00022777"/>
    </source>
</evidence>
<evidence type="ECO:0000259" key="10">
    <source>
        <dbReference type="Pfam" id="PF13614"/>
    </source>
</evidence>
<keyword evidence="4" id="KW-0547">Nucleotide-binding</keyword>
<organism evidence="12 13">
    <name type="scientific">Romeriopsis navalis LEGE 11480</name>
    <dbReference type="NCBI Taxonomy" id="2777977"/>
    <lineage>
        <taxon>Bacteria</taxon>
        <taxon>Bacillati</taxon>
        <taxon>Cyanobacteriota</taxon>
        <taxon>Cyanophyceae</taxon>
        <taxon>Leptolyngbyales</taxon>
        <taxon>Leptolyngbyaceae</taxon>
        <taxon>Romeriopsis</taxon>
        <taxon>Romeriopsis navalis</taxon>
    </lineage>
</organism>
<evidence type="ECO:0000256" key="1">
    <source>
        <dbReference type="ARBA" id="ARBA00007316"/>
    </source>
</evidence>
<dbReference type="EMBL" id="JADEXQ010000006">
    <property type="protein sequence ID" value="MBE9028706.1"/>
    <property type="molecule type" value="Genomic_DNA"/>
</dbReference>
<dbReference type="AlphaFoldDB" id="A0A928VLA1"/>
<gene>
    <name evidence="12" type="ORF">IQ266_02900</name>
</gene>
<dbReference type="Pfam" id="PF13614">
    <property type="entry name" value="AAA_31"/>
    <property type="match status" value="1"/>
</dbReference>
<dbReference type="Pfam" id="PF13807">
    <property type="entry name" value="GNVR"/>
    <property type="match status" value="1"/>
</dbReference>
<name>A0A928VLA1_9CYAN</name>
<evidence type="ECO:0000256" key="2">
    <source>
        <dbReference type="ARBA" id="ARBA00011903"/>
    </source>
</evidence>
<evidence type="ECO:0000256" key="4">
    <source>
        <dbReference type="ARBA" id="ARBA00022741"/>
    </source>
</evidence>
<evidence type="ECO:0000256" key="6">
    <source>
        <dbReference type="ARBA" id="ARBA00022840"/>
    </source>
</evidence>
<evidence type="ECO:0000256" key="8">
    <source>
        <dbReference type="ARBA" id="ARBA00051245"/>
    </source>
</evidence>
<protein>
    <recommendedName>
        <fullName evidence="2">non-specific protein-tyrosine kinase</fullName>
        <ecNumber evidence="2">2.7.10.2</ecNumber>
    </recommendedName>
</protein>
<dbReference type="PANTHER" id="PTHR32309:SF13">
    <property type="entry name" value="FERRIC ENTEROBACTIN TRANSPORT PROTEIN FEPE"/>
    <property type="match status" value="1"/>
</dbReference>
<evidence type="ECO:0000256" key="9">
    <source>
        <dbReference type="SAM" id="Coils"/>
    </source>
</evidence>
<keyword evidence="3 12" id="KW-0808">Transferase</keyword>
<dbReference type="GO" id="GO:0004715">
    <property type="term" value="F:non-membrane spanning protein tyrosine kinase activity"/>
    <property type="evidence" value="ECO:0007669"/>
    <property type="project" value="UniProtKB-EC"/>
</dbReference>
<comment type="similarity">
    <text evidence="1">Belongs to the CpsD/CapB family.</text>
</comment>
<evidence type="ECO:0000256" key="7">
    <source>
        <dbReference type="ARBA" id="ARBA00023137"/>
    </source>
</evidence>
<keyword evidence="5" id="KW-0418">Kinase</keyword>
<feature type="coiled-coil region" evidence="9">
    <location>
        <begin position="217"/>
        <end position="244"/>
    </location>
</feature>
<dbReference type="PANTHER" id="PTHR32309">
    <property type="entry name" value="TYROSINE-PROTEIN KINASE"/>
    <property type="match status" value="1"/>
</dbReference>
<dbReference type="RefSeq" id="WP_264323529.1">
    <property type="nucleotide sequence ID" value="NZ_JADEXQ010000006.1"/>
</dbReference>
<feature type="domain" description="Tyrosine-protein kinase G-rich" evidence="11">
    <location>
        <begin position="377"/>
        <end position="442"/>
    </location>
</feature>
<dbReference type="CDD" id="cd05387">
    <property type="entry name" value="BY-kinase"/>
    <property type="match status" value="1"/>
</dbReference>
<dbReference type="InterPro" id="IPR050445">
    <property type="entry name" value="Bact_polysacc_biosynth/exp"/>
</dbReference>
<dbReference type="InterPro" id="IPR025669">
    <property type="entry name" value="AAA_dom"/>
</dbReference>
<reference evidence="12" key="1">
    <citation type="submission" date="2020-10" db="EMBL/GenBank/DDBJ databases">
        <authorList>
            <person name="Castelo-Branco R."/>
            <person name="Eusebio N."/>
            <person name="Adriana R."/>
            <person name="Vieira A."/>
            <person name="Brugerolle De Fraissinette N."/>
            <person name="Rezende De Castro R."/>
            <person name="Schneider M.P."/>
            <person name="Vasconcelos V."/>
            <person name="Leao P.N."/>
        </authorList>
    </citation>
    <scope>NUCLEOTIDE SEQUENCE</scope>
    <source>
        <strain evidence="12">LEGE 11480</strain>
    </source>
</reference>
<evidence type="ECO:0000313" key="12">
    <source>
        <dbReference type="EMBL" id="MBE9028706.1"/>
    </source>
</evidence>
<feature type="domain" description="AAA" evidence="10">
    <location>
        <begin position="537"/>
        <end position="648"/>
    </location>
</feature>
<evidence type="ECO:0000313" key="13">
    <source>
        <dbReference type="Proteomes" id="UP000625316"/>
    </source>
</evidence>
<dbReference type="EC" id="2.7.10.2" evidence="2"/>
<keyword evidence="9" id="KW-0175">Coiled coil</keyword>
<comment type="catalytic activity">
    <reaction evidence="8">
        <text>L-tyrosyl-[protein] + ATP = O-phospho-L-tyrosyl-[protein] + ADP + H(+)</text>
        <dbReference type="Rhea" id="RHEA:10596"/>
        <dbReference type="Rhea" id="RHEA-COMP:10136"/>
        <dbReference type="Rhea" id="RHEA-COMP:20101"/>
        <dbReference type="ChEBI" id="CHEBI:15378"/>
        <dbReference type="ChEBI" id="CHEBI:30616"/>
        <dbReference type="ChEBI" id="CHEBI:46858"/>
        <dbReference type="ChEBI" id="CHEBI:61978"/>
        <dbReference type="ChEBI" id="CHEBI:456216"/>
        <dbReference type="EC" id="2.7.10.2"/>
    </reaction>
</comment>
<dbReference type="Proteomes" id="UP000625316">
    <property type="component" value="Unassembled WGS sequence"/>
</dbReference>
<keyword evidence="7" id="KW-0829">Tyrosine-protein kinase</keyword>
<keyword evidence="6" id="KW-0067">ATP-binding</keyword>
<dbReference type="GO" id="GO:0005524">
    <property type="term" value="F:ATP binding"/>
    <property type="evidence" value="ECO:0007669"/>
    <property type="project" value="UniProtKB-KW"/>
</dbReference>
<dbReference type="InterPro" id="IPR027417">
    <property type="entry name" value="P-loop_NTPase"/>
</dbReference>
<comment type="caution">
    <text evidence="12">The sequence shown here is derived from an EMBL/GenBank/DDBJ whole genome shotgun (WGS) entry which is preliminary data.</text>
</comment>
<dbReference type="SUPFAM" id="SSF52540">
    <property type="entry name" value="P-loop containing nucleoside triphosphate hydrolases"/>
    <property type="match status" value="1"/>
</dbReference>
<sequence length="720" mass="80136">MSSPSALKAQPNQIIPAIKRRWLPATLVLAGTCILGVSAIARRQPTYLAEAQLEFQRQSSTPILTELGEELGELKSSNDQNSPLSTEAEVLRSVNLTQTTIDQLNLRDDANQPLKRRDLLKKLKVSEVRGTDTLKVAYQDSDAKLTARVVNKLMELYLADKVEKTREQVRSARRFIEKQLPQSKAAVVASEAALRQFKEKNQVTAIAEDRTVSINLQKDLRQEITAIQAEMSSLASQARALRQQVGNNSRGAVMLTEISQNSGIQTALQELQKFDQTIALQSKQYRNQHPRMQKLMAQRQSLANMLQNRLQNVTGNRPIPSRNLQAGNLQQTLTRELVNTENNWLGLGQKLSRLLREQSAQRSRALGLPRLEEEQRQLARKLEADQTTYARLLQKSNELKVVEQQQIGNARILSPAVVPDEPVASAPYLGLGILGLLLSAGTIAILEKRDRTIKTVDQAKQWVGYTSLGVIPWNGKRKRNFVGIPPSDEPIEDVSIELEATSLMGAAYRMLQSNLKFASPDRPIQALTVTSSVPKEGKSLVTANLAMAFTQAGKRVLIIDADFYRPTQHRIWKLSNNQGLSNMLVEQLRPQNAVQSVTDQLDVLPAGVVPPNSIAILDSQRMQKLMEQFQARYDIVLIDTPSLKVGNDALVMGKLSDGVLFILRPGFATFECIEFAKERLSQSEQYVIGQVVNGIIGKSETQSYYHHDAEETPTVSRPAA</sequence>
<accession>A0A928VLA1</accession>
<dbReference type="InterPro" id="IPR005702">
    <property type="entry name" value="Wzc-like_C"/>
</dbReference>